<feature type="region of interest" description="Disordered" evidence="1">
    <location>
        <begin position="1"/>
        <end position="128"/>
    </location>
</feature>
<feature type="compositionally biased region" description="Basic and acidic residues" evidence="1">
    <location>
        <begin position="642"/>
        <end position="666"/>
    </location>
</feature>
<feature type="compositionally biased region" description="Basic and acidic residues" evidence="1">
    <location>
        <begin position="329"/>
        <end position="339"/>
    </location>
</feature>
<feature type="compositionally biased region" description="Basic and acidic residues" evidence="1">
    <location>
        <begin position="752"/>
        <end position="772"/>
    </location>
</feature>
<protein>
    <submittedName>
        <fullName evidence="3">Myb-like protein X-like</fullName>
    </submittedName>
</protein>
<feature type="compositionally biased region" description="Basic and acidic residues" evidence="1">
    <location>
        <begin position="923"/>
        <end position="935"/>
    </location>
</feature>
<feature type="compositionally biased region" description="Basic and acidic residues" evidence="1">
    <location>
        <begin position="224"/>
        <end position="236"/>
    </location>
</feature>
<feature type="compositionally biased region" description="Low complexity" evidence="1">
    <location>
        <begin position="877"/>
        <end position="891"/>
    </location>
</feature>
<feature type="compositionally biased region" description="Basic and acidic residues" evidence="1">
    <location>
        <begin position="685"/>
        <end position="694"/>
    </location>
</feature>
<feature type="compositionally biased region" description="Low complexity" evidence="1">
    <location>
        <begin position="516"/>
        <end position="533"/>
    </location>
</feature>
<dbReference type="RefSeq" id="XP_006822800.1">
    <property type="nucleotide sequence ID" value="XM_006822737.1"/>
</dbReference>
<feature type="compositionally biased region" description="Basic and acidic residues" evidence="1">
    <location>
        <begin position="490"/>
        <end position="502"/>
    </location>
</feature>
<gene>
    <name evidence="3" type="primary">LOC102801614</name>
</gene>
<feature type="compositionally biased region" description="Low complexity" evidence="1">
    <location>
        <begin position="190"/>
        <end position="208"/>
    </location>
</feature>
<feature type="compositionally biased region" description="Low complexity" evidence="1">
    <location>
        <begin position="434"/>
        <end position="449"/>
    </location>
</feature>
<sequence length="1016" mass="111091">MGNCLSTRKRRDEDNEVKKPFKKKRKLKFKRSKNKKKSSERLTSENKLVSTADEKTDAVSQNRDKHKRSNESISSSSSDATDNGSSHTDSKSSIDTQINIDNDNEQRADNQAINQPTNANIPVKEHGDIPTEAKQLLISENGEAKNIQGTVNGVNDREVISNKYAENAQQKGDKETTVTPWAVGDRSQRKLSASSRSSDGSKSMSSDKASVDETEDVIPPQRLTEQDDKGTQDNNKKIPVIEPANVTPELGEDQSSVNSKDKPDDGRKSDVLSETSYVEEVKPDLEEDLPSDDAQVVVAKPTKTAANEETKSSHSGLSSSDEELTDDDKDSRKPTKEIETPEEQDIAYEKTSETVEDEVKPDNNASESMEDEVKPDDKTSDTTEDKVKPDDGSNGDVSGKISDTEEVKQELEEDQPSDNAEVVVAEPTDKIVDEQTITEVPEQETTPTEKVIDAGDKTTPTEELIVVEKEMTSSASPKFSTKSDSSTSSDEEKAKETEKGSESKSPLKKIFRKKSSSSSSSKSSKSSHSSSSSSDEESTDDDKDSRKPTKEIETPKEQDVADEKTGETVEYEVKPDDKASDTIEDKVKLDDDTEEVKPELEEDQPSSNAEVVVPEPTDTIVKEQTIAEAPDQETDAGDETTPTEKEIEAGDKTTPTEEVIVVEKEIISSASPTFSTKTDSNTSSDDEKTKKTEEGSDSSSSDEESTDDDKDSRKPTKELETPEEQDVADEKTSETVEDEVKSDDNASESVEYEVKPDDKTNDTTEDKVKPDDGSEDDVSGKLSDTEEVKPELEEDEPSDNAEVVEPEPTETIVEEKTITEAPEQETGGGDETTSTEEVIVVDSDIILAATPHLGKESDSGTSMDEERANERFCRKNSSSSSSLDSFKSCRSNSPNSDVESVDGERNSGKSNAQKESLEEQDVAGEKNNKSIEHEVNPVTEVHGPKTEAKYLDSTIVSDDVNLELQTSSSIEQSSIDKALAGSDAIMEKSLKKGDTQYSKRRKSSSSSTSSSYSELD</sequence>
<feature type="compositionally biased region" description="Basic residues" evidence="1">
    <location>
        <begin position="506"/>
        <end position="515"/>
    </location>
</feature>
<feature type="compositionally biased region" description="Basic residues" evidence="1">
    <location>
        <begin position="20"/>
        <end position="36"/>
    </location>
</feature>
<feature type="region of interest" description="Disordered" evidence="1">
    <location>
        <begin position="987"/>
        <end position="1016"/>
    </location>
</feature>
<keyword evidence="2" id="KW-1185">Reference proteome</keyword>
<feature type="compositionally biased region" description="Basic and acidic residues" evidence="1">
    <location>
        <begin position="853"/>
        <end position="873"/>
    </location>
</feature>
<evidence type="ECO:0000313" key="3">
    <source>
        <dbReference type="RefSeq" id="XP_006822800.1"/>
    </source>
</evidence>
<name>A0ABM0MS09_SACKO</name>
<reference evidence="3" key="1">
    <citation type="submission" date="2025-08" db="UniProtKB">
        <authorList>
            <consortium name="RefSeq"/>
        </authorList>
    </citation>
    <scope>IDENTIFICATION</scope>
    <source>
        <tissue evidence="3">Testes</tissue>
    </source>
</reference>
<feature type="compositionally biased region" description="Basic and acidic residues" evidence="1">
    <location>
        <begin position="347"/>
        <end position="361"/>
    </location>
</feature>
<dbReference type="Proteomes" id="UP000694865">
    <property type="component" value="Unplaced"/>
</dbReference>
<feature type="compositionally biased region" description="Basic and acidic residues" evidence="1">
    <location>
        <begin position="543"/>
        <end position="599"/>
    </location>
</feature>
<dbReference type="GeneID" id="102801614"/>
<feature type="compositionally biased region" description="Basic and acidic residues" evidence="1">
    <location>
        <begin position="371"/>
        <end position="391"/>
    </location>
</feature>
<feature type="compositionally biased region" description="Basic and acidic residues" evidence="1">
    <location>
        <begin position="450"/>
        <end position="471"/>
    </location>
</feature>
<accession>A0ABM0MS09</accession>
<feature type="compositionally biased region" description="Basic and acidic residues" evidence="1">
    <location>
        <begin position="10"/>
        <end position="19"/>
    </location>
</feature>
<organism evidence="2 3">
    <name type="scientific">Saccoglossus kowalevskii</name>
    <name type="common">Acorn worm</name>
    <dbReference type="NCBI Taxonomy" id="10224"/>
    <lineage>
        <taxon>Eukaryota</taxon>
        <taxon>Metazoa</taxon>
        <taxon>Hemichordata</taxon>
        <taxon>Enteropneusta</taxon>
        <taxon>Harrimaniidae</taxon>
        <taxon>Saccoglossus</taxon>
    </lineage>
</organism>
<evidence type="ECO:0000256" key="1">
    <source>
        <dbReference type="SAM" id="MobiDB-lite"/>
    </source>
</evidence>
<feature type="compositionally biased region" description="Polar residues" evidence="1">
    <location>
        <begin position="109"/>
        <end position="120"/>
    </location>
</feature>
<feature type="region of interest" description="Disordered" evidence="1">
    <location>
        <begin position="162"/>
        <end position="946"/>
    </location>
</feature>
<evidence type="ECO:0000313" key="2">
    <source>
        <dbReference type="Proteomes" id="UP000694865"/>
    </source>
</evidence>
<feature type="compositionally biased region" description="Basic and acidic residues" evidence="1">
    <location>
        <begin position="259"/>
        <end position="271"/>
    </location>
</feature>
<feature type="compositionally biased region" description="Low complexity" evidence="1">
    <location>
        <begin position="71"/>
        <end position="86"/>
    </location>
</feature>
<proteinExistence type="predicted"/>
<feature type="compositionally biased region" description="Low complexity" evidence="1">
    <location>
        <begin position="472"/>
        <end position="488"/>
    </location>
</feature>
<feature type="compositionally biased region" description="Low complexity" evidence="1">
    <location>
        <begin position="1004"/>
        <end position="1016"/>
    </location>
</feature>
<feature type="compositionally biased region" description="Acidic residues" evidence="1">
    <location>
        <begin position="700"/>
        <end position="709"/>
    </location>
</feature>
<feature type="compositionally biased region" description="Polar residues" evidence="1">
    <location>
        <begin position="91"/>
        <end position="101"/>
    </location>
</feature>
<feature type="compositionally biased region" description="Basic and acidic residues" evidence="1">
    <location>
        <begin position="728"/>
        <end position="744"/>
    </location>
</feature>
<feature type="compositionally biased region" description="Acidic residues" evidence="1">
    <location>
        <begin position="792"/>
        <end position="808"/>
    </location>
</feature>
<feature type="compositionally biased region" description="Basic and acidic residues" evidence="1">
    <location>
        <begin position="710"/>
        <end position="720"/>
    </location>
</feature>